<dbReference type="Proteomes" id="UP000252795">
    <property type="component" value="Unassembled WGS sequence"/>
</dbReference>
<organism evidence="2 3">
    <name type="scientific">Marinobacter nauticus</name>
    <name type="common">Marinobacter hydrocarbonoclasticus</name>
    <name type="synonym">Marinobacter aquaeolei</name>
    <dbReference type="NCBI Taxonomy" id="2743"/>
    <lineage>
        <taxon>Bacteria</taxon>
        <taxon>Pseudomonadati</taxon>
        <taxon>Pseudomonadota</taxon>
        <taxon>Gammaproteobacteria</taxon>
        <taxon>Pseudomonadales</taxon>
        <taxon>Marinobacteraceae</taxon>
        <taxon>Marinobacter</taxon>
    </lineage>
</organism>
<proteinExistence type="predicted"/>
<protein>
    <submittedName>
        <fullName evidence="2">Uncharacterized protein</fullName>
    </submittedName>
</protein>
<dbReference type="EMBL" id="QNSA01000005">
    <property type="protein sequence ID" value="RBP74117.1"/>
    <property type="molecule type" value="Genomic_DNA"/>
</dbReference>
<reference evidence="2 3" key="1">
    <citation type="submission" date="2018-07" db="EMBL/GenBank/DDBJ databases">
        <title>Freshwater and sediment microbial communities from various areas in North America, analyzing microbe dynamics in response to fracking.</title>
        <authorList>
            <person name="Lamendella R."/>
        </authorList>
    </citation>
    <scope>NUCLEOTIDE SEQUENCE [LARGE SCALE GENOMIC DNA]</scope>
    <source>
        <strain evidence="2 3">114E</strain>
        <strain evidence="1 4">114E_o</strain>
    </source>
</reference>
<evidence type="ECO:0000313" key="3">
    <source>
        <dbReference type="Proteomes" id="UP000252795"/>
    </source>
</evidence>
<accession>A0A368V1B0</accession>
<dbReference type="RefSeq" id="WP_268877783.1">
    <property type="nucleotide sequence ID" value="NZ_QNSA01000005.1"/>
</dbReference>
<dbReference type="Proteomes" id="UP000253065">
    <property type="component" value="Unassembled WGS sequence"/>
</dbReference>
<gene>
    <name evidence="2" type="ORF">DET51_105242</name>
    <name evidence="1" type="ORF">DET64_105243</name>
</gene>
<evidence type="ECO:0000313" key="4">
    <source>
        <dbReference type="Proteomes" id="UP000253065"/>
    </source>
</evidence>
<name>A0A368V1B0_MARNT</name>
<evidence type="ECO:0000313" key="2">
    <source>
        <dbReference type="EMBL" id="RCW34866.1"/>
    </source>
</evidence>
<keyword evidence="4" id="KW-1185">Reference proteome</keyword>
<dbReference type="AlphaFoldDB" id="A0A368V1B0"/>
<sequence>MDMNFIKTYLNMLIFYFESVTEVDRLMVLSFLEGMMEMLKR</sequence>
<evidence type="ECO:0000313" key="1">
    <source>
        <dbReference type="EMBL" id="RBP74117.1"/>
    </source>
</evidence>
<dbReference type="EMBL" id="QPJB01000005">
    <property type="protein sequence ID" value="RCW34866.1"/>
    <property type="molecule type" value="Genomic_DNA"/>
</dbReference>
<comment type="caution">
    <text evidence="2">The sequence shown here is derived from an EMBL/GenBank/DDBJ whole genome shotgun (WGS) entry which is preliminary data.</text>
</comment>